<name>A0A2T1C767_9CYAN</name>
<feature type="repeat" description="TPR" evidence="1">
    <location>
        <begin position="254"/>
        <end position="287"/>
    </location>
</feature>
<dbReference type="AlphaFoldDB" id="A0A2T1C767"/>
<reference evidence="2 3" key="2">
    <citation type="submission" date="2018-03" db="EMBL/GenBank/DDBJ databases">
        <title>The ancient ancestry and fast evolution of plastids.</title>
        <authorList>
            <person name="Moore K.R."/>
            <person name="Magnabosco C."/>
            <person name="Momper L."/>
            <person name="Gold D.A."/>
            <person name="Bosak T."/>
            <person name="Fournier G.P."/>
        </authorList>
    </citation>
    <scope>NUCLEOTIDE SEQUENCE [LARGE SCALE GENOMIC DNA]</scope>
    <source>
        <strain evidence="2 3">CCAP 1448/3</strain>
    </source>
</reference>
<dbReference type="Pfam" id="PF13174">
    <property type="entry name" value="TPR_6"/>
    <property type="match status" value="1"/>
</dbReference>
<gene>
    <name evidence="2" type="ORF">C7B64_05590</name>
</gene>
<dbReference type="InterPro" id="IPR019734">
    <property type="entry name" value="TPR_rpt"/>
</dbReference>
<comment type="caution">
    <text evidence="2">The sequence shown here is derived from an EMBL/GenBank/DDBJ whole genome shotgun (WGS) entry which is preliminary data.</text>
</comment>
<dbReference type="Gene3D" id="1.25.40.10">
    <property type="entry name" value="Tetratricopeptide repeat domain"/>
    <property type="match status" value="1"/>
</dbReference>
<protein>
    <submittedName>
        <fullName evidence="2">Uncharacterized protein</fullName>
    </submittedName>
</protein>
<proteinExistence type="predicted"/>
<reference evidence="2 3" key="1">
    <citation type="submission" date="2018-02" db="EMBL/GenBank/DDBJ databases">
        <authorList>
            <person name="Cohen D.B."/>
            <person name="Kent A.D."/>
        </authorList>
    </citation>
    <scope>NUCLEOTIDE SEQUENCE [LARGE SCALE GENOMIC DNA]</scope>
    <source>
        <strain evidence="2 3">CCAP 1448/3</strain>
    </source>
</reference>
<dbReference type="SMART" id="SM00028">
    <property type="entry name" value="TPR"/>
    <property type="match status" value="3"/>
</dbReference>
<dbReference type="PANTHER" id="PTHR10098">
    <property type="entry name" value="RAPSYN-RELATED"/>
    <property type="match status" value="1"/>
</dbReference>
<accession>A0A2T1C767</accession>
<feature type="repeat" description="TPR" evidence="1">
    <location>
        <begin position="300"/>
        <end position="333"/>
    </location>
</feature>
<organism evidence="2 3">
    <name type="scientific">Merismopedia glauca CCAP 1448/3</name>
    <dbReference type="NCBI Taxonomy" id="1296344"/>
    <lineage>
        <taxon>Bacteria</taxon>
        <taxon>Bacillati</taxon>
        <taxon>Cyanobacteriota</taxon>
        <taxon>Cyanophyceae</taxon>
        <taxon>Synechococcales</taxon>
        <taxon>Merismopediaceae</taxon>
        <taxon>Merismopedia</taxon>
    </lineage>
</organism>
<keyword evidence="1" id="KW-0802">TPR repeat</keyword>
<evidence type="ECO:0000313" key="2">
    <source>
        <dbReference type="EMBL" id="PSB04110.1"/>
    </source>
</evidence>
<sequence length="420" mass="47458">MKLLAGYPLAMQVVLGNLRRQSAAEILAGLDAADLNVDSGSQEKTASILKCVEYSHSNLSPEAQKLLVCLAPFSGFLFRPLLPSYAEQLQQLEPFQGYPFEQLDAAIAEAIAWGLLSPMDADNPQLLTIQPVFPYFLKTKLNGLDAGTREALWEGFKNYYRELAESYQQLMNSKEAQERQTGIIFCNWEYENLYNALNICLEKQESIGIYQCLDVYLNLTTNIQDRLELSKFVSERVENYSSESITADIAFEIAEVYLKLGNCYLKTQDYSSARSTYLQLLESLEKLQSLPDRERQLAIATTYHQLGSVAQELRQFEQANDYYQQALQIFIDFGDRFSQASTYFQLGRLAEEMGELEAAKANYLQDLQITAEFNDEQGLGISLRNLARFYQQTQDESILAAVASLFGATIEELKAAILSD</sequence>
<dbReference type="SUPFAM" id="SSF48452">
    <property type="entry name" value="TPR-like"/>
    <property type="match status" value="1"/>
</dbReference>
<dbReference type="InterPro" id="IPR011990">
    <property type="entry name" value="TPR-like_helical_dom_sf"/>
</dbReference>
<keyword evidence="3" id="KW-1185">Reference proteome</keyword>
<evidence type="ECO:0000256" key="1">
    <source>
        <dbReference type="PROSITE-ProRule" id="PRU00339"/>
    </source>
</evidence>
<dbReference type="Pfam" id="PF13424">
    <property type="entry name" value="TPR_12"/>
    <property type="match status" value="1"/>
</dbReference>
<dbReference type="EMBL" id="PVWJ01000018">
    <property type="protein sequence ID" value="PSB04110.1"/>
    <property type="molecule type" value="Genomic_DNA"/>
</dbReference>
<dbReference type="Proteomes" id="UP000238762">
    <property type="component" value="Unassembled WGS sequence"/>
</dbReference>
<dbReference type="PROSITE" id="PS50005">
    <property type="entry name" value="TPR"/>
    <property type="match status" value="2"/>
</dbReference>
<evidence type="ECO:0000313" key="3">
    <source>
        <dbReference type="Proteomes" id="UP000238762"/>
    </source>
</evidence>